<dbReference type="Pfam" id="PF01494">
    <property type="entry name" value="FAD_binding_3"/>
    <property type="match status" value="1"/>
</dbReference>
<protein>
    <submittedName>
        <fullName evidence="5">Monooxygenase FAD-binding protein</fullName>
    </submittedName>
</protein>
<dbReference type="EMBL" id="FCNX02000004">
    <property type="protein sequence ID" value="SAK58482.1"/>
    <property type="molecule type" value="Genomic_DNA"/>
</dbReference>
<organism evidence="5 6">
    <name type="scientific">Caballeronia fortuita</name>
    <dbReference type="NCBI Taxonomy" id="1777138"/>
    <lineage>
        <taxon>Bacteria</taxon>
        <taxon>Pseudomonadati</taxon>
        <taxon>Pseudomonadota</taxon>
        <taxon>Betaproteobacteria</taxon>
        <taxon>Burkholderiales</taxon>
        <taxon>Burkholderiaceae</taxon>
        <taxon>Caballeronia</taxon>
    </lineage>
</organism>
<evidence type="ECO:0000256" key="3">
    <source>
        <dbReference type="ARBA" id="ARBA00022827"/>
    </source>
</evidence>
<gene>
    <name evidence="5" type="ORF">AWB77_01876</name>
</gene>
<keyword evidence="6" id="KW-1185">Reference proteome</keyword>
<evidence type="ECO:0000313" key="6">
    <source>
        <dbReference type="Proteomes" id="UP000054903"/>
    </source>
</evidence>
<sequence>MFATTDVLIAGAGPVGLMLAAELRRDGVNVRVIDAHDERVFFVKALGVTARTLELFVDLGIAREAIDAGVWLTGADTFQDGAPAFSAEIARRGLPYGALSLAQFETERILEAALARNGGHVEYGATLADFIESGDYIDARIQDACGKDRTIRCRWLVGCDGARSTVRRHLNIAFEGDQYPQTFMLADVDVEWNLPRGRMYRFNVSGEGGSGPTTLAALPVRGSARRYRLSMVLLPDDATRHTLNSTPDFDEISRIMLPILPKGTRLSSMRWSSVYRVSHRIAQHYSRARVFLAGDAAHIHPPVGGQGMNTGLQDAHNLAWKLTLASRGLARETLLDSYESERRPVGLDVVESTSRALNTVLAHGEIKPAMRETQLLVGYRGSSPIVADECIDMAAEWPAPGDRAPQAGGLVEAFIGHAQRLHDHLGRGRHTLVAYIDGDADGARLAAFASAVDAWRDALGTAASAVLIVSAHYASAASFEAAPEAYRCLSDEAGAFASAYGARNGMAWAVRPDGHIGFRSAACASQTLLAWLERVLGQR</sequence>
<feature type="domain" description="FAD-binding" evidence="4">
    <location>
        <begin position="5"/>
        <end position="352"/>
    </location>
</feature>
<keyword evidence="3" id="KW-0274">FAD</keyword>
<dbReference type="Gene3D" id="3.40.30.120">
    <property type="match status" value="1"/>
</dbReference>
<dbReference type="InterPro" id="IPR002938">
    <property type="entry name" value="FAD-bd"/>
</dbReference>
<dbReference type="PANTHER" id="PTHR43004">
    <property type="entry name" value="TRK SYSTEM POTASSIUM UPTAKE PROTEIN"/>
    <property type="match status" value="1"/>
</dbReference>
<dbReference type="GO" id="GO:0071949">
    <property type="term" value="F:FAD binding"/>
    <property type="evidence" value="ECO:0007669"/>
    <property type="project" value="InterPro"/>
</dbReference>
<dbReference type="RefSeq" id="WP_061134141.1">
    <property type="nucleotide sequence ID" value="NZ_FCNX02000004.1"/>
</dbReference>
<dbReference type="PANTHER" id="PTHR43004:SF19">
    <property type="entry name" value="BINDING MONOOXYGENASE, PUTATIVE (JCVI)-RELATED"/>
    <property type="match status" value="1"/>
</dbReference>
<comment type="caution">
    <text evidence="5">The sequence shown here is derived from an EMBL/GenBank/DDBJ whole genome shotgun (WGS) entry which is preliminary data.</text>
</comment>
<evidence type="ECO:0000256" key="1">
    <source>
        <dbReference type="ARBA" id="ARBA00001974"/>
    </source>
</evidence>
<accession>A0A158AKZ8</accession>
<dbReference type="GO" id="GO:0016709">
    <property type="term" value="F:oxidoreductase activity, acting on paired donors, with incorporation or reduction of molecular oxygen, NAD(P)H as one donor, and incorporation of one atom of oxygen"/>
    <property type="evidence" value="ECO:0007669"/>
    <property type="project" value="UniProtKB-ARBA"/>
</dbReference>
<evidence type="ECO:0000259" key="4">
    <source>
        <dbReference type="Pfam" id="PF01494"/>
    </source>
</evidence>
<proteinExistence type="predicted"/>
<dbReference type="PRINTS" id="PR00420">
    <property type="entry name" value="RNGMNOXGNASE"/>
</dbReference>
<dbReference type="OrthoDB" id="3443359at2"/>
<dbReference type="AlphaFoldDB" id="A0A158AKZ8"/>
<reference evidence="5" key="1">
    <citation type="submission" date="2016-01" db="EMBL/GenBank/DDBJ databases">
        <authorList>
            <person name="Peeters C."/>
        </authorList>
    </citation>
    <scope>NUCLEOTIDE SEQUENCE</scope>
    <source>
        <strain evidence="5">LMG 29320</strain>
    </source>
</reference>
<evidence type="ECO:0000313" key="5">
    <source>
        <dbReference type="EMBL" id="SAK58482.1"/>
    </source>
</evidence>
<comment type="cofactor">
    <cofactor evidence="1">
        <name>FAD</name>
        <dbReference type="ChEBI" id="CHEBI:57692"/>
    </cofactor>
</comment>
<evidence type="ECO:0000256" key="2">
    <source>
        <dbReference type="ARBA" id="ARBA00022630"/>
    </source>
</evidence>
<dbReference type="STRING" id="1777138.AWB77_01876"/>
<dbReference type="Gene3D" id="3.50.50.60">
    <property type="entry name" value="FAD/NAD(P)-binding domain"/>
    <property type="match status" value="1"/>
</dbReference>
<dbReference type="Gene3D" id="3.30.70.2450">
    <property type="match status" value="1"/>
</dbReference>
<keyword evidence="2" id="KW-0285">Flavoprotein</keyword>
<dbReference type="Proteomes" id="UP000054903">
    <property type="component" value="Unassembled WGS sequence"/>
</dbReference>
<keyword evidence="5" id="KW-0560">Oxidoreductase</keyword>
<keyword evidence="5" id="KW-0503">Monooxygenase</keyword>
<dbReference type="SUPFAM" id="SSF51905">
    <property type="entry name" value="FAD/NAD(P)-binding domain"/>
    <property type="match status" value="1"/>
</dbReference>
<name>A0A158AKZ8_9BURK</name>
<dbReference type="InterPro" id="IPR036188">
    <property type="entry name" value="FAD/NAD-bd_sf"/>
</dbReference>
<dbReference type="InterPro" id="IPR050641">
    <property type="entry name" value="RIFMO-like"/>
</dbReference>